<dbReference type="InterPro" id="IPR012347">
    <property type="entry name" value="Ferritin-like"/>
</dbReference>
<evidence type="ECO:0000256" key="1">
    <source>
        <dbReference type="SAM" id="SignalP"/>
    </source>
</evidence>
<dbReference type="EMBL" id="CP000090">
    <property type="protein sequence ID" value="AAZ59984.1"/>
    <property type="molecule type" value="Genomic_DNA"/>
</dbReference>
<dbReference type="PANTHER" id="PTHR38593">
    <property type="entry name" value="BLR2558 PROTEIN"/>
    <property type="match status" value="1"/>
</dbReference>
<reference evidence="3" key="1">
    <citation type="submission" date="2005-08" db="EMBL/GenBank/DDBJ databases">
        <title>Complete sequence of Chromosome1 of Ralstonia eutropha JMP134.</title>
        <authorList>
            <person name="Copeland A."/>
            <person name="Lucas S."/>
            <person name="Lapidus A."/>
            <person name="Barry K."/>
            <person name="Detter J.C."/>
            <person name="Glavina T."/>
            <person name="Hammon N."/>
            <person name="Israni S."/>
            <person name="Pitluck S."/>
            <person name="Goltsman E."/>
            <person name="Martinez M."/>
            <person name="Schmutz J."/>
            <person name="Larimer F."/>
            <person name="Land M."/>
            <person name="Lykidis A."/>
            <person name="Richardson P."/>
        </authorList>
    </citation>
    <scope>NUCLEOTIDE SEQUENCE</scope>
    <source>
        <strain evidence="3">JMP134</strain>
    </source>
</reference>
<protein>
    <recommendedName>
        <fullName evidence="2">DUF4142 domain-containing protein</fullName>
    </recommendedName>
</protein>
<keyword evidence="1" id="KW-0732">Signal</keyword>
<organism evidence="3">
    <name type="scientific">Cupriavidus pinatubonensis (strain JMP 134 / LMG 1197)</name>
    <name type="common">Cupriavidus necator (strain JMP 134)</name>
    <dbReference type="NCBI Taxonomy" id="264198"/>
    <lineage>
        <taxon>Bacteria</taxon>
        <taxon>Pseudomonadati</taxon>
        <taxon>Pseudomonadota</taxon>
        <taxon>Betaproteobacteria</taxon>
        <taxon>Burkholderiales</taxon>
        <taxon>Burkholderiaceae</taxon>
        <taxon>Cupriavidus</taxon>
    </lineage>
</organism>
<dbReference type="PANTHER" id="PTHR38593:SF1">
    <property type="entry name" value="BLR2558 PROTEIN"/>
    <property type="match status" value="1"/>
</dbReference>
<name>Q475E9_CUPPJ</name>
<gene>
    <name evidence="3" type="ordered locus">Reut_A0602</name>
</gene>
<dbReference type="Gene3D" id="1.20.1260.10">
    <property type="match status" value="1"/>
</dbReference>
<dbReference type="OrthoDB" id="118677at2"/>
<dbReference type="STRING" id="264198.Reut_A0602"/>
<sequence>MRPVNLANGAVTALLLGVSHMAYAASMSEQPGTALAGDSDVMFLRKAADAGTMEIAASRLAQTKASSEPVKAFAAMMIRDHGAANEKMKPIAQRLGIQLPSSPPDVKKQELAQLEQLSGPAFDNAYAQQIGIDAHQDAVALFRKAVDDAKDADVKAFARQTLPTLSHHLDMAKQMAAQVKK</sequence>
<accession>Q475E9</accession>
<feature type="signal peptide" evidence="1">
    <location>
        <begin position="1"/>
        <end position="24"/>
    </location>
</feature>
<evidence type="ECO:0000259" key="2">
    <source>
        <dbReference type="Pfam" id="PF13628"/>
    </source>
</evidence>
<feature type="domain" description="DUF4142" evidence="2">
    <location>
        <begin position="39"/>
        <end position="175"/>
    </location>
</feature>
<dbReference type="KEGG" id="reu:Reut_A0602"/>
<dbReference type="HOGENOM" id="CLU_079636_5_1_4"/>
<dbReference type="Pfam" id="PF13628">
    <property type="entry name" value="DUF4142"/>
    <property type="match status" value="1"/>
</dbReference>
<evidence type="ECO:0000313" key="3">
    <source>
        <dbReference type="EMBL" id="AAZ59984.1"/>
    </source>
</evidence>
<dbReference type="InterPro" id="IPR025419">
    <property type="entry name" value="DUF4142"/>
</dbReference>
<dbReference type="AlphaFoldDB" id="Q475E9"/>
<dbReference type="eggNOG" id="COG3652">
    <property type="taxonomic scope" value="Bacteria"/>
</dbReference>
<feature type="chain" id="PRO_5004232860" description="DUF4142 domain-containing protein" evidence="1">
    <location>
        <begin position="25"/>
        <end position="181"/>
    </location>
</feature>
<proteinExistence type="predicted"/>